<organism evidence="3 4">
    <name type="scientific">Shewanella corallii</name>
    <dbReference type="NCBI Taxonomy" id="560080"/>
    <lineage>
        <taxon>Bacteria</taxon>
        <taxon>Pseudomonadati</taxon>
        <taxon>Pseudomonadota</taxon>
        <taxon>Gammaproteobacteria</taxon>
        <taxon>Alteromonadales</taxon>
        <taxon>Shewanellaceae</taxon>
        <taxon>Shewanella</taxon>
    </lineage>
</organism>
<evidence type="ECO:0000313" key="3">
    <source>
        <dbReference type="EMBL" id="MCL2915486.1"/>
    </source>
</evidence>
<dbReference type="EMBL" id="JAKIKT010000007">
    <property type="protein sequence ID" value="MCL2915486.1"/>
    <property type="molecule type" value="Genomic_DNA"/>
</dbReference>
<dbReference type="SUPFAM" id="SSF51735">
    <property type="entry name" value="NAD(P)-binding Rossmann-fold domains"/>
    <property type="match status" value="1"/>
</dbReference>
<dbReference type="InterPro" id="IPR002347">
    <property type="entry name" value="SDR_fam"/>
</dbReference>
<dbReference type="Proteomes" id="UP001202831">
    <property type="component" value="Unassembled WGS sequence"/>
</dbReference>
<evidence type="ECO:0000256" key="2">
    <source>
        <dbReference type="ARBA" id="ARBA00023002"/>
    </source>
</evidence>
<protein>
    <submittedName>
        <fullName evidence="3">SDR family oxidoreductase</fullName>
    </submittedName>
</protein>
<keyword evidence="4" id="KW-1185">Reference proteome</keyword>
<comment type="similarity">
    <text evidence="1">Belongs to the short-chain dehydrogenases/reductases (SDR) family.</text>
</comment>
<evidence type="ECO:0000256" key="1">
    <source>
        <dbReference type="ARBA" id="ARBA00006484"/>
    </source>
</evidence>
<gene>
    <name evidence="3" type="ORF">L2725_17165</name>
</gene>
<dbReference type="PANTHER" id="PTHR43943:SF17">
    <property type="entry name" value="3-PHENYLPROPIONATE-DIHYDRODIOL_CINNAMIC ACID-DIHYDRODIOL DEHYDROGENASE"/>
    <property type="match status" value="1"/>
</dbReference>
<dbReference type="Pfam" id="PF13561">
    <property type="entry name" value="adh_short_C2"/>
    <property type="match status" value="1"/>
</dbReference>
<sequence>MNLYLEGKKVIITGGTKGIGRACVLQFCAEGAEVSFCSRSQQSVEALEAEIRALGGKAHGKAVDLYDKDAYLLWLKQAAEEMRGVDIFVSNVTGGTALGMDAWGAWKEFFDVDLMCAVDGFETLHPYLSESKFPAVTFVSSTAAIEYFPPSPPGFMALKSALITHAKTLAHHHGKTGIRVNTVSPGPVYVNGGAWEFVENEMSELYQSTLSQIPLGRMGTPDEVGSLIAYLSSPLASFITGSNLVIDGGLRKGL</sequence>
<dbReference type="PRINTS" id="PR00081">
    <property type="entry name" value="GDHRDH"/>
</dbReference>
<dbReference type="InterPro" id="IPR036291">
    <property type="entry name" value="NAD(P)-bd_dom_sf"/>
</dbReference>
<comment type="caution">
    <text evidence="3">The sequence shown here is derived from an EMBL/GenBank/DDBJ whole genome shotgun (WGS) entry which is preliminary data.</text>
</comment>
<evidence type="ECO:0000313" key="4">
    <source>
        <dbReference type="Proteomes" id="UP001202831"/>
    </source>
</evidence>
<accession>A0ABT0NAL0</accession>
<dbReference type="Gene3D" id="3.40.50.720">
    <property type="entry name" value="NAD(P)-binding Rossmann-like Domain"/>
    <property type="match status" value="1"/>
</dbReference>
<keyword evidence="2" id="KW-0560">Oxidoreductase</keyword>
<dbReference type="PANTHER" id="PTHR43943">
    <property type="entry name" value="DEHYDROGENASE/REDUCTASE (SDR FAMILY) MEMBER 4"/>
    <property type="match status" value="1"/>
</dbReference>
<dbReference type="RefSeq" id="WP_249250067.1">
    <property type="nucleotide sequence ID" value="NZ_JAKIKT010000007.1"/>
</dbReference>
<proteinExistence type="inferred from homology"/>
<name>A0ABT0NAL0_9GAMM</name>
<reference evidence="3 4" key="1">
    <citation type="submission" date="2022-01" db="EMBL/GenBank/DDBJ databases">
        <title>Whole genome-based taxonomy of the Shewanellaceae.</title>
        <authorList>
            <person name="Martin-Rodriguez A.J."/>
        </authorList>
    </citation>
    <scope>NUCLEOTIDE SEQUENCE [LARGE SCALE GENOMIC DNA]</scope>
    <source>
        <strain evidence="3 4">DSM 21332</strain>
    </source>
</reference>